<dbReference type="PROSITE" id="PS50929">
    <property type="entry name" value="ABC_TM1F"/>
    <property type="match status" value="1"/>
</dbReference>
<evidence type="ECO:0000313" key="10">
    <source>
        <dbReference type="EMBL" id="TNU74030.1"/>
    </source>
</evidence>
<gene>
    <name evidence="10" type="primary">cydC</name>
    <name evidence="10" type="ORF">FH969_08455</name>
</gene>
<dbReference type="GO" id="GO:0045454">
    <property type="term" value="P:cell redox homeostasis"/>
    <property type="evidence" value="ECO:0007669"/>
    <property type="project" value="InterPro"/>
</dbReference>
<dbReference type="GO" id="GO:0034775">
    <property type="term" value="P:glutathione transmembrane transport"/>
    <property type="evidence" value="ECO:0007669"/>
    <property type="project" value="InterPro"/>
</dbReference>
<dbReference type="OrthoDB" id="3237158at2"/>
<dbReference type="GO" id="GO:0005886">
    <property type="term" value="C:plasma membrane"/>
    <property type="evidence" value="ECO:0007669"/>
    <property type="project" value="UniProtKB-SubCell"/>
</dbReference>
<feature type="domain" description="ABC transmembrane type-1" evidence="9">
    <location>
        <begin position="21"/>
        <end position="302"/>
    </location>
</feature>
<comment type="subcellular location">
    <subcellularLocation>
        <location evidence="1">Cell membrane</location>
        <topology evidence="1">Multi-pass membrane protein</topology>
    </subcellularLocation>
</comment>
<dbReference type="PANTHER" id="PTHR24221">
    <property type="entry name" value="ATP-BINDING CASSETTE SUB-FAMILY B"/>
    <property type="match status" value="1"/>
</dbReference>
<accession>A0A5C5BBC6</accession>
<dbReference type="InterPro" id="IPR039421">
    <property type="entry name" value="Type_1_exporter"/>
</dbReference>
<feature type="transmembrane region" description="Helical" evidence="7">
    <location>
        <begin position="158"/>
        <end position="178"/>
    </location>
</feature>
<dbReference type="AlphaFoldDB" id="A0A5C5BBC6"/>
<keyword evidence="6 7" id="KW-0472">Membrane</keyword>
<reference evidence="10 11" key="1">
    <citation type="submission" date="2019-06" db="EMBL/GenBank/DDBJ databases">
        <title>Draft genome sequence of Miniimonas arenae KCTC 19750T isolated from sea sand.</title>
        <authorList>
            <person name="Park S.-J."/>
        </authorList>
    </citation>
    <scope>NUCLEOTIDE SEQUENCE [LARGE SCALE GENOMIC DNA]</scope>
    <source>
        <strain evidence="10 11">KCTC 19750</strain>
    </source>
</reference>
<evidence type="ECO:0000256" key="5">
    <source>
        <dbReference type="ARBA" id="ARBA00022989"/>
    </source>
</evidence>
<dbReference type="PANTHER" id="PTHR24221:SF654">
    <property type="entry name" value="ATP-BINDING CASSETTE SUB-FAMILY B MEMBER 6"/>
    <property type="match status" value="1"/>
</dbReference>
<dbReference type="PROSITE" id="PS50893">
    <property type="entry name" value="ABC_TRANSPORTER_2"/>
    <property type="match status" value="1"/>
</dbReference>
<keyword evidence="5 7" id="KW-1133">Transmembrane helix</keyword>
<evidence type="ECO:0000256" key="3">
    <source>
        <dbReference type="ARBA" id="ARBA00022741"/>
    </source>
</evidence>
<dbReference type="InterPro" id="IPR036640">
    <property type="entry name" value="ABC1_TM_sf"/>
</dbReference>
<evidence type="ECO:0000313" key="11">
    <source>
        <dbReference type="Proteomes" id="UP000313849"/>
    </source>
</evidence>
<dbReference type="InterPro" id="IPR017871">
    <property type="entry name" value="ABC_transporter-like_CS"/>
</dbReference>
<dbReference type="PROSITE" id="PS00211">
    <property type="entry name" value="ABC_TRANSPORTER_1"/>
    <property type="match status" value="1"/>
</dbReference>
<feature type="transmembrane region" description="Helical" evidence="7">
    <location>
        <begin position="276"/>
        <end position="300"/>
    </location>
</feature>
<dbReference type="SUPFAM" id="SSF52540">
    <property type="entry name" value="P-loop containing nucleoside triphosphate hydrolases"/>
    <property type="match status" value="1"/>
</dbReference>
<organism evidence="10 11">
    <name type="scientific">Miniimonas arenae</name>
    <dbReference type="NCBI Taxonomy" id="676201"/>
    <lineage>
        <taxon>Bacteria</taxon>
        <taxon>Bacillati</taxon>
        <taxon>Actinomycetota</taxon>
        <taxon>Actinomycetes</taxon>
        <taxon>Micrococcales</taxon>
        <taxon>Beutenbergiaceae</taxon>
        <taxon>Miniimonas</taxon>
    </lineage>
</organism>
<name>A0A5C5BBC6_9MICO</name>
<keyword evidence="11" id="KW-1185">Reference proteome</keyword>
<dbReference type="Proteomes" id="UP000313849">
    <property type="component" value="Unassembled WGS sequence"/>
</dbReference>
<sequence>MRALRPVLAMLGLRRAVLARAVALGSLTLAASVALSGTAAWLIVRAAQMPPVMYLNVAAVGVRTFGILRGVSRYLERLATHDAALAGVAELRTQLYERLSAGRTEELARLRRGDLLARTGADVDDVGDVVIRALVPAGVSVVVGLGSVVLIACFSVPSALVLLACLAVTAVVVPALAGRADSRAETVRVASRAEVATATEALVSRAAELAVGGGRPDALAALEAAHTQARDGERLAARPLAWSAATAVLAVGASVLGALLVAVPAVGSGALTATELAVVVLVPLAAFEATAPLPAAAAQLRRSAQAARRISALLAATDSAARPGVVRDSVAPDGVAPDAAPEALDPLATTLQPPGLHARGLVCGWPGGEACTAPLDLDLTGGSLAVVGPSGTGKTTLLLTLAGMLAPVGGAVRVDGVDPHGMRGPERAAHVALTAEDAHVFGTSVLENIRVARGDVAREEALELLDAVGLRAWVEALPDGLDTVVGPETISGGERRRLLVARALASPAPLLLLDEPAEHLPDDVAQALVRDLLALGRHERSVVVVTHHVAAVEAADAVVTLGHAVPAGAAATGAAPGAASAAPAPAASEA</sequence>
<evidence type="ECO:0000256" key="6">
    <source>
        <dbReference type="ARBA" id="ARBA00023136"/>
    </source>
</evidence>
<dbReference type="SUPFAM" id="SSF90123">
    <property type="entry name" value="ABC transporter transmembrane region"/>
    <property type="match status" value="1"/>
</dbReference>
<evidence type="ECO:0000256" key="7">
    <source>
        <dbReference type="SAM" id="Phobius"/>
    </source>
</evidence>
<dbReference type="InterPro" id="IPR027417">
    <property type="entry name" value="P-loop_NTPase"/>
</dbReference>
<evidence type="ECO:0000256" key="1">
    <source>
        <dbReference type="ARBA" id="ARBA00004651"/>
    </source>
</evidence>
<evidence type="ECO:0000256" key="4">
    <source>
        <dbReference type="ARBA" id="ARBA00022840"/>
    </source>
</evidence>
<evidence type="ECO:0000256" key="2">
    <source>
        <dbReference type="ARBA" id="ARBA00022692"/>
    </source>
</evidence>
<dbReference type="Gene3D" id="3.40.50.300">
    <property type="entry name" value="P-loop containing nucleotide triphosphate hydrolases"/>
    <property type="match status" value="1"/>
</dbReference>
<feature type="transmembrane region" description="Helical" evidence="7">
    <location>
        <begin position="240"/>
        <end position="264"/>
    </location>
</feature>
<dbReference type="InterPro" id="IPR003593">
    <property type="entry name" value="AAA+_ATPase"/>
</dbReference>
<dbReference type="Gene3D" id="1.20.1560.10">
    <property type="entry name" value="ABC transporter type 1, transmembrane domain"/>
    <property type="match status" value="1"/>
</dbReference>
<evidence type="ECO:0000259" key="9">
    <source>
        <dbReference type="PROSITE" id="PS50929"/>
    </source>
</evidence>
<dbReference type="SMART" id="SM00382">
    <property type="entry name" value="AAA"/>
    <property type="match status" value="1"/>
</dbReference>
<protein>
    <submittedName>
        <fullName evidence="10">Thiol reductant ABC exporter subunit CydC</fullName>
    </submittedName>
</protein>
<dbReference type="GO" id="GO:0140359">
    <property type="term" value="F:ABC-type transporter activity"/>
    <property type="evidence" value="ECO:0007669"/>
    <property type="project" value="InterPro"/>
</dbReference>
<keyword evidence="4" id="KW-0067">ATP-binding</keyword>
<dbReference type="InterPro" id="IPR011527">
    <property type="entry name" value="ABC1_TM_dom"/>
</dbReference>
<feature type="transmembrane region" description="Helical" evidence="7">
    <location>
        <begin position="133"/>
        <end position="152"/>
    </location>
</feature>
<dbReference type="Pfam" id="PF00005">
    <property type="entry name" value="ABC_tran"/>
    <property type="match status" value="1"/>
</dbReference>
<dbReference type="GO" id="GO:0005524">
    <property type="term" value="F:ATP binding"/>
    <property type="evidence" value="ECO:0007669"/>
    <property type="project" value="UniProtKB-KW"/>
</dbReference>
<evidence type="ECO:0000259" key="8">
    <source>
        <dbReference type="PROSITE" id="PS50893"/>
    </source>
</evidence>
<dbReference type="NCBIfam" id="TIGR02868">
    <property type="entry name" value="CydC"/>
    <property type="match status" value="1"/>
</dbReference>
<dbReference type="InterPro" id="IPR014223">
    <property type="entry name" value="ABC_CydC/D"/>
</dbReference>
<dbReference type="GO" id="GO:0034040">
    <property type="term" value="F:ATPase-coupled lipid transmembrane transporter activity"/>
    <property type="evidence" value="ECO:0007669"/>
    <property type="project" value="TreeGrafter"/>
</dbReference>
<dbReference type="GO" id="GO:0016887">
    <property type="term" value="F:ATP hydrolysis activity"/>
    <property type="evidence" value="ECO:0007669"/>
    <property type="project" value="InterPro"/>
</dbReference>
<feature type="domain" description="ABC transporter" evidence="8">
    <location>
        <begin position="356"/>
        <end position="588"/>
    </location>
</feature>
<keyword evidence="3" id="KW-0547">Nucleotide-binding</keyword>
<keyword evidence="2 7" id="KW-0812">Transmembrane</keyword>
<proteinExistence type="predicted"/>
<comment type="caution">
    <text evidence="10">The sequence shown here is derived from an EMBL/GenBank/DDBJ whole genome shotgun (WGS) entry which is preliminary data.</text>
</comment>
<dbReference type="InterPro" id="IPR003439">
    <property type="entry name" value="ABC_transporter-like_ATP-bd"/>
</dbReference>
<dbReference type="EMBL" id="VENP01000027">
    <property type="protein sequence ID" value="TNU74030.1"/>
    <property type="molecule type" value="Genomic_DNA"/>
</dbReference>